<dbReference type="PROSITE" id="PS00012">
    <property type="entry name" value="PHOSPHOPANTETHEINE"/>
    <property type="match status" value="1"/>
</dbReference>
<dbReference type="GO" id="GO:0072330">
    <property type="term" value="P:monocarboxylic acid biosynthetic process"/>
    <property type="evidence" value="ECO:0007669"/>
    <property type="project" value="UniProtKB-ARBA"/>
</dbReference>
<dbReference type="AlphaFoldDB" id="A0A243REN6"/>
<feature type="region of interest" description="Disordered" evidence="4">
    <location>
        <begin position="136"/>
        <end position="179"/>
    </location>
</feature>
<dbReference type="PANTHER" id="PTHR45527">
    <property type="entry name" value="NONRIBOSOMAL PEPTIDE SYNTHETASE"/>
    <property type="match status" value="1"/>
</dbReference>
<dbReference type="PANTHER" id="PTHR45527:SF1">
    <property type="entry name" value="FATTY ACID SYNTHASE"/>
    <property type="match status" value="1"/>
</dbReference>
<dbReference type="GO" id="GO:0044550">
    <property type="term" value="P:secondary metabolite biosynthetic process"/>
    <property type="evidence" value="ECO:0007669"/>
    <property type="project" value="TreeGrafter"/>
</dbReference>
<evidence type="ECO:0000259" key="5">
    <source>
        <dbReference type="PROSITE" id="PS50075"/>
    </source>
</evidence>
<keyword evidence="2" id="KW-0596">Phosphopantetheine</keyword>
<evidence type="ECO:0000256" key="3">
    <source>
        <dbReference type="ARBA" id="ARBA00022553"/>
    </source>
</evidence>
<dbReference type="InterPro" id="IPR036736">
    <property type="entry name" value="ACP-like_sf"/>
</dbReference>
<comment type="caution">
    <text evidence="6">The sequence shown here is derived from an EMBL/GenBank/DDBJ whole genome shotgun (WGS) entry which is preliminary data.</text>
</comment>
<dbReference type="SMART" id="SM01294">
    <property type="entry name" value="PKS_PP_betabranch"/>
    <property type="match status" value="1"/>
</dbReference>
<dbReference type="SUPFAM" id="SSF56801">
    <property type="entry name" value="Acetyl-CoA synthetase-like"/>
    <property type="match status" value="1"/>
</dbReference>
<evidence type="ECO:0000313" key="6">
    <source>
        <dbReference type="EMBL" id="OUC93140.1"/>
    </source>
</evidence>
<dbReference type="GO" id="GO:0005737">
    <property type="term" value="C:cytoplasm"/>
    <property type="evidence" value="ECO:0007669"/>
    <property type="project" value="TreeGrafter"/>
</dbReference>
<gene>
    <name evidence="6" type="ORF">CA984_27400</name>
</gene>
<reference evidence="6 7" key="1">
    <citation type="submission" date="2017-05" db="EMBL/GenBank/DDBJ databases">
        <title>Biotechnological potential of actinobacteria isolated from South African environments.</title>
        <authorList>
            <person name="Le Roes-Hill M."/>
            <person name="Prins A."/>
            <person name="Durrell K.A."/>
        </authorList>
    </citation>
    <scope>NUCLEOTIDE SEQUENCE [LARGE SCALE GENOMIC DNA]</scope>
    <source>
        <strain evidence="6">M26</strain>
    </source>
</reference>
<dbReference type="NCBIfam" id="TIGR01733">
    <property type="entry name" value="AA-adenyl-dom"/>
    <property type="match status" value="1"/>
</dbReference>
<organism evidence="6 7">
    <name type="scientific">Streptosporangium minutum</name>
    <dbReference type="NCBI Taxonomy" id="569862"/>
    <lineage>
        <taxon>Bacteria</taxon>
        <taxon>Bacillati</taxon>
        <taxon>Actinomycetota</taxon>
        <taxon>Actinomycetes</taxon>
        <taxon>Streptosporangiales</taxon>
        <taxon>Streptosporangiaceae</taxon>
        <taxon>Streptosporangium</taxon>
    </lineage>
</organism>
<dbReference type="InterPro" id="IPR045851">
    <property type="entry name" value="AMP-bd_C_sf"/>
</dbReference>
<dbReference type="InterPro" id="IPR000873">
    <property type="entry name" value="AMP-dep_synth/lig_dom"/>
</dbReference>
<dbReference type="PROSITE" id="PS00455">
    <property type="entry name" value="AMP_BINDING"/>
    <property type="match status" value="1"/>
</dbReference>
<comment type="cofactor">
    <cofactor evidence="1">
        <name>pantetheine 4'-phosphate</name>
        <dbReference type="ChEBI" id="CHEBI:47942"/>
    </cofactor>
</comment>
<dbReference type="Pfam" id="PF00501">
    <property type="entry name" value="AMP-binding"/>
    <property type="match status" value="1"/>
</dbReference>
<dbReference type="InterPro" id="IPR010071">
    <property type="entry name" value="AA_adenyl_dom"/>
</dbReference>
<dbReference type="EMBL" id="NGFP01000147">
    <property type="protein sequence ID" value="OUC93140.1"/>
    <property type="molecule type" value="Genomic_DNA"/>
</dbReference>
<dbReference type="InterPro" id="IPR020845">
    <property type="entry name" value="AMP-binding_CS"/>
</dbReference>
<name>A0A243REN6_9ACTN</name>
<dbReference type="InterPro" id="IPR020806">
    <property type="entry name" value="PKS_PP-bd"/>
</dbReference>
<dbReference type="FunFam" id="1.10.1200.10:FF:000016">
    <property type="entry name" value="Non-ribosomal peptide synthase"/>
    <property type="match status" value="1"/>
</dbReference>
<evidence type="ECO:0000256" key="4">
    <source>
        <dbReference type="SAM" id="MobiDB-lite"/>
    </source>
</evidence>
<proteinExistence type="predicted"/>
<feature type="compositionally biased region" description="Low complexity" evidence="4">
    <location>
        <begin position="154"/>
        <end position="172"/>
    </location>
</feature>
<dbReference type="SUPFAM" id="SSF47336">
    <property type="entry name" value="ACP-like"/>
    <property type="match status" value="1"/>
</dbReference>
<dbReference type="Proteomes" id="UP000194761">
    <property type="component" value="Unassembled WGS sequence"/>
</dbReference>
<keyword evidence="7" id="KW-1185">Reference proteome</keyword>
<dbReference type="Gene3D" id="3.40.50.1820">
    <property type="entry name" value="alpha/beta hydrolase"/>
    <property type="match status" value="1"/>
</dbReference>
<evidence type="ECO:0000256" key="1">
    <source>
        <dbReference type="ARBA" id="ARBA00001957"/>
    </source>
</evidence>
<protein>
    <recommendedName>
        <fullName evidence="5">Carrier domain-containing protein</fullName>
    </recommendedName>
</protein>
<dbReference type="Pfam" id="PF00550">
    <property type="entry name" value="PP-binding"/>
    <property type="match status" value="1"/>
</dbReference>
<dbReference type="GO" id="GO:0043041">
    <property type="term" value="P:amino acid activation for nonribosomal peptide biosynthetic process"/>
    <property type="evidence" value="ECO:0007669"/>
    <property type="project" value="TreeGrafter"/>
</dbReference>
<dbReference type="InterPro" id="IPR006162">
    <property type="entry name" value="Ppantetheine_attach_site"/>
</dbReference>
<dbReference type="PROSITE" id="PS50075">
    <property type="entry name" value="CARRIER"/>
    <property type="match status" value="1"/>
</dbReference>
<dbReference type="SMART" id="SM00823">
    <property type="entry name" value="PKS_PP"/>
    <property type="match status" value="1"/>
</dbReference>
<dbReference type="Pfam" id="PF13193">
    <property type="entry name" value="AMP-binding_C"/>
    <property type="match status" value="1"/>
</dbReference>
<dbReference type="Gene3D" id="3.30.300.30">
    <property type="match status" value="1"/>
</dbReference>
<dbReference type="InterPro" id="IPR029058">
    <property type="entry name" value="AB_hydrolase_fold"/>
</dbReference>
<evidence type="ECO:0000256" key="2">
    <source>
        <dbReference type="ARBA" id="ARBA00022450"/>
    </source>
</evidence>
<dbReference type="FunFam" id="3.30.300.30:FF:000010">
    <property type="entry name" value="Enterobactin synthetase component F"/>
    <property type="match status" value="1"/>
</dbReference>
<feature type="domain" description="Carrier" evidence="5">
    <location>
        <begin position="546"/>
        <end position="622"/>
    </location>
</feature>
<keyword evidence="3" id="KW-0597">Phosphoprotein</keyword>
<dbReference type="InterPro" id="IPR025110">
    <property type="entry name" value="AMP-bd_C"/>
</dbReference>
<sequence>MTVVTTLELTRRRLELTPDAVAVRGAGGELTYRELHRRVDDLAAALRERGVGPEVPVGLCMERTTGMVVAVLAVWAAGGAYVPLDPAFPEERLRMMREDAGIGLVLTQPGVDPRLLDGVPRVLSLAPDGTVPAPVGAAAGGVPGQGTVSAPDRAAAGGVPGAGSAPAASSTGPTPPAAETEGDLAYLIYTSGSTGRPKGVAVPQRAVTNLLGSFMRRLELTAEDRWLAVTTLSFDISVLELLLPLACGARVVVASAREAADGRALRDLAVAEGITVMQATPATWRVLLEAGGVPETVGTRLCGGEALPRDLADALLGAGVRLWNVYGPTETTVWSTAGPVAPAPAAVDLGEPIDETSLYLLGEGGKPVAAGEAGELHIGGTGVARGYHGMAARTAARFLPDPFTGRPGARMYATGDLARITGEGRLEYLGRADQQVKVRGFRIELGEVETVLRSAEEVRHAAAAVCDGPDGLPRLVAYVVPAEGPREPGELWPALRGRLRLSLPEYMVPAHLVAVDALPLTPNGKLDRGALPPPDWTSARTAPYRAPSTPVEDELTVMWAEVLGAEEPVGVDDDFFELGGHSLTAARIIARVQARFGAAVPIVALFEHPTVAGLALELDRLGDDDLDLAEVAALREQLDGLSAEDLAAIFDGLAPGA</sequence>
<dbReference type="InterPro" id="IPR009081">
    <property type="entry name" value="PP-bd_ACP"/>
</dbReference>
<dbReference type="GO" id="GO:0031177">
    <property type="term" value="F:phosphopantetheine binding"/>
    <property type="evidence" value="ECO:0007669"/>
    <property type="project" value="InterPro"/>
</dbReference>
<accession>A0A243REN6</accession>
<dbReference type="Gene3D" id="3.40.50.980">
    <property type="match status" value="2"/>
</dbReference>
<evidence type="ECO:0000313" key="7">
    <source>
        <dbReference type="Proteomes" id="UP000194761"/>
    </source>
</evidence>
<dbReference type="Gene3D" id="2.30.38.10">
    <property type="entry name" value="Luciferase, Domain 3"/>
    <property type="match status" value="1"/>
</dbReference>